<name>A0A1S6ITY9_9FIRM</name>
<dbReference type="Pfam" id="PF00535">
    <property type="entry name" value="Glycos_transf_2"/>
    <property type="match status" value="1"/>
</dbReference>
<dbReference type="Gene3D" id="3.90.550.10">
    <property type="entry name" value="Spore Coat Polysaccharide Biosynthesis Protein SpsA, Chain A"/>
    <property type="match status" value="1"/>
</dbReference>
<dbReference type="EMBL" id="CP019698">
    <property type="protein sequence ID" value="AQS58239.1"/>
    <property type="molecule type" value="Genomic_DNA"/>
</dbReference>
<organism evidence="6 7">
    <name type="scientific">Desulforamulus ferrireducens</name>
    <dbReference type="NCBI Taxonomy" id="1833852"/>
    <lineage>
        <taxon>Bacteria</taxon>
        <taxon>Bacillati</taxon>
        <taxon>Bacillota</taxon>
        <taxon>Clostridia</taxon>
        <taxon>Eubacteriales</taxon>
        <taxon>Peptococcaceae</taxon>
        <taxon>Desulforamulus</taxon>
    </lineage>
</organism>
<dbReference type="PANTHER" id="PTHR43179:SF12">
    <property type="entry name" value="GALACTOFURANOSYLTRANSFERASE GLFT2"/>
    <property type="match status" value="1"/>
</dbReference>
<dbReference type="RefSeq" id="WP_077713203.1">
    <property type="nucleotide sequence ID" value="NZ_CP019698.1"/>
</dbReference>
<proteinExistence type="inferred from homology"/>
<dbReference type="Proteomes" id="UP000189464">
    <property type="component" value="Chromosome"/>
</dbReference>
<keyword evidence="3" id="KW-0328">Glycosyltransferase</keyword>
<evidence type="ECO:0000256" key="1">
    <source>
        <dbReference type="ARBA" id="ARBA00004776"/>
    </source>
</evidence>
<keyword evidence="4" id="KW-0808">Transferase</keyword>
<dbReference type="STRING" id="1833852.B0537_03535"/>
<keyword evidence="7" id="KW-1185">Reference proteome</keyword>
<reference evidence="6 7" key="1">
    <citation type="journal article" date="2016" name="Int. J. Syst. Evol. Microbiol.">
        <title>Desulfotomaculum ferrireducens sp. nov., a moderately thermophilic sulfate-reducing and dissimilatory Fe(III)-reducing bacterium isolated from compost.</title>
        <authorList>
            <person name="Yang G."/>
            <person name="Guo J."/>
            <person name="Zhuang L."/>
            <person name="Yuan Y."/>
            <person name="Zhou S."/>
        </authorList>
    </citation>
    <scope>NUCLEOTIDE SEQUENCE [LARGE SCALE GENOMIC DNA]</scope>
    <source>
        <strain evidence="6 7">GSS09</strain>
    </source>
</reference>
<dbReference type="InterPro" id="IPR001173">
    <property type="entry name" value="Glyco_trans_2-like"/>
</dbReference>
<evidence type="ECO:0000256" key="4">
    <source>
        <dbReference type="ARBA" id="ARBA00022679"/>
    </source>
</evidence>
<feature type="domain" description="Glycosyltransferase 2-like" evidence="5">
    <location>
        <begin position="2"/>
        <end position="153"/>
    </location>
</feature>
<evidence type="ECO:0000259" key="5">
    <source>
        <dbReference type="Pfam" id="PF00535"/>
    </source>
</evidence>
<evidence type="ECO:0000256" key="2">
    <source>
        <dbReference type="ARBA" id="ARBA00006739"/>
    </source>
</evidence>
<dbReference type="PANTHER" id="PTHR43179">
    <property type="entry name" value="RHAMNOSYLTRANSFERASE WBBL"/>
    <property type="match status" value="1"/>
</dbReference>
<sequence>MTVDSILETTTDTEVIVVNDGSLDDSCHFLQECQAYKGIKYLATPGLGTAQARNLGASQASGEIFVFCDCHMLFPPNWLAGMCSTMSIPAVGIAMPIIGLLQDPQHPGYAGMQVNKRLDAMWLPAGNNSPDPFEIPLTPSTCMVMKAEVFQRVGGFCELFKPYGHEDLELSLRTSLMGYNMLVNPQVKVLHLFRGWQRDRPYKIVLEEHRYNVLLMAYLHLSRARIKDVYQGIIHDLGIEKAMLIEKELFMTDVFRQRTILAKIRKRNDNWFFSKFPMYDSS</sequence>
<dbReference type="InterPro" id="IPR029044">
    <property type="entry name" value="Nucleotide-diphossugar_trans"/>
</dbReference>
<dbReference type="KEGG" id="dfg:B0537_03535"/>
<evidence type="ECO:0000256" key="3">
    <source>
        <dbReference type="ARBA" id="ARBA00022676"/>
    </source>
</evidence>
<accession>A0A1S6ITY9</accession>
<dbReference type="AlphaFoldDB" id="A0A1S6ITY9"/>
<evidence type="ECO:0000313" key="7">
    <source>
        <dbReference type="Proteomes" id="UP000189464"/>
    </source>
</evidence>
<protein>
    <recommendedName>
        <fullName evidence="5">Glycosyltransferase 2-like domain-containing protein</fullName>
    </recommendedName>
</protein>
<gene>
    <name evidence="6" type="ORF">B0537_03535</name>
</gene>
<dbReference type="SUPFAM" id="SSF53448">
    <property type="entry name" value="Nucleotide-diphospho-sugar transferases"/>
    <property type="match status" value="1"/>
</dbReference>
<evidence type="ECO:0000313" key="6">
    <source>
        <dbReference type="EMBL" id="AQS58239.1"/>
    </source>
</evidence>
<dbReference type="GO" id="GO:0016757">
    <property type="term" value="F:glycosyltransferase activity"/>
    <property type="evidence" value="ECO:0007669"/>
    <property type="project" value="UniProtKB-KW"/>
</dbReference>
<comment type="similarity">
    <text evidence="2">Belongs to the glycosyltransferase 2 family.</text>
</comment>
<comment type="pathway">
    <text evidence="1">Cell wall biogenesis; cell wall polysaccharide biosynthesis.</text>
</comment>